<evidence type="ECO:0000256" key="2">
    <source>
        <dbReference type="ARBA" id="ARBA00022803"/>
    </source>
</evidence>
<accession>A0A1G7TN39</accession>
<protein>
    <submittedName>
        <fullName evidence="4">Uncharacterized protein</fullName>
    </submittedName>
</protein>
<evidence type="ECO:0000256" key="3">
    <source>
        <dbReference type="SAM" id="SignalP"/>
    </source>
</evidence>
<name>A0A1G7TN39_9PROT</name>
<keyword evidence="3" id="KW-0732">Signal</keyword>
<feature type="chain" id="PRO_5011769893" evidence="3">
    <location>
        <begin position="22"/>
        <end position="271"/>
    </location>
</feature>
<organism evidence="4 5">
    <name type="scientific">Roseospirillum parvum</name>
    <dbReference type="NCBI Taxonomy" id="83401"/>
    <lineage>
        <taxon>Bacteria</taxon>
        <taxon>Pseudomonadati</taxon>
        <taxon>Pseudomonadota</taxon>
        <taxon>Alphaproteobacteria</taxon>
        <taxon>Rhodospirillales</taxon>
        <taxon>Rhodospirillaceae</taxon>
        <taxon>Roseospirillum</taxon>
    </lineage>
</organism>
<dbReference type="SMART" id="SM00028">
    <property type="entry name" value="TPR"/>
    <property type="match status" value="3"/>
</dbReference>
<dbReference type="Gene3D" id="1.25.40.10">
    <property type="entry name" value="Tetratricopeptide repeat domain"/>
    <property type="match status" value="1"/>
</dbReference>
<evidence type="ECO:0000313" key="5">
    <source>
        <dbReference type="Proteomes" id="UP000217076"/>
    </source>
</evidence>
<sequence length="271" mass="28341">MKRRALAPVVHALIYALVALAATGPAAHAQSPQVQTSEPGTIDPATEYARCLALARSDPEAGFDRAGAWEGLGGGDAARHCAAVALLEMGEARPAARRLELLAEQSRQRPEVRAGMLAQAAQGWLLDANPGRAVAALDSALALLAPDAPARVDLLIDRAVALAEAANYRPAVDDLSAALALDPRRVDALTLRASARRFLDDTAGARADIDAALELDRFNPDALLERGILNRLAGDAAAARDDWLAVVNIAPDSAAAELARANLARLDVDQP</sequence>
<keyword evidence="5" id="KW-1185">Reference proteome</keyword>
<dbReference type="InterPro" id="IPR050498">
    <property type="entry name" value="Ycf3"/>
</dbReference>
<dbReference type="InterPro" id="IPR011990">
    <property type="entry name" value="TPR-like_helical_dom_sf"/>
</dbReference>
<dbReference type="GO" id="GO:0009279">
    <property type="term" value="C:cell outer membrane"/>
    <property type="evidence" value="ECO:0007669"/>
    <property type="project" value="TreeGrafter"/>
</dbReference>
<dbReference type="EMBL" id="FNCV01000001">
    <property type="protein sequence ID" value="SDG36522.1"/>
    <property type="molecule type" value="Genomic_DNA"/>
</dbReference>
<dbReference type="GO" id="GO:0046813">
    <property type="term" value="P:receptor-mediated virion attachment to host cell"/>
    <property type="evidence" value="ECO:0007669"/>
    <property type="project" value="TreeGrafter"/>
</dbReference>
<keyword evidence="1" id="KW-0677">Repeat</keyword>
<dbReference type="OrthoDB" id="8480494at2"/>
<keyword evidence="2" id="KW-0802">TPR repeat</keyword>
<dbReference type="Proteomes" id="UP000217076">
    <property type="component" value="Unassembled WGS sequence"/>
</dbReference>
<dbReference type="InterPro" id="IPR019734">
    <property type="entry name" value="TPR_rpt"/>
</dbReference>
<dbReference type="PANTHER" id="PTHR44858">
    <property type="entry name" value="TETRATRICOPEPTIDE REPEAT PROTEIN 6"/>
    <property type="match status" value="1"/>
</dbReference>
<dbReference type="STRING" id="83401.SAMN05421742_10146"/>
<evidence type="ECO:0000256" key="1">
    <source>
        <dbReference type="ARBA" id="ARBA00022737"/>
    </source>
</evidence>
<dbReference type="AlphaFoldDB" id="A0A1G7TN39"/>
<dbReference type="SUPFAM" id="SSF48452">
    <property type="entry name" value="TPR-like"/>
    <property type="match status" value="1"/>
</dbReference>
<dbReference type="PANTHER" id="PTHR44858:SF1">
    <property type="entry name" value="UDP-N-ACETYLGLUCOSAMINE--PEPTIDE N-ACETYLGLUCOSAMINYLTRANSFERASE SPINDLY-RELATED"/>
    <property type="match status" value="1"/>
</dbReference>
<reference evidence="5" key="1">
    <citation type="submission" date="2016-10" db="EMBL/GenBank/DDBJ databases">
        <authorList>
            <person name="Varghese N."/>
            <person name="Submissions S."/>
        </authorList>
    </citation>
    <scope>NUCLEOTIDE SEQUENCE [LARGE SCALE GENOMIC DNA]</scope>
    <source>
        <strain evidence="5">930I</strain>
    </source>
</reference>
<feature type="signal peptide" evidence="3">
    <location>
        <begin position="1"/>
        <end position="21"/>
    </location>
</feature>
<gene>
    <name evidence="4" type="ORF">SAMN05421742_10146</name>
</gene>
<dbReference type="RefSeq" id="WP_092613928.1">
    <property type="nucleotide sequence ID" value="NZ_FNCV01000001.1"/>
</dbReference>
<proteinExistence type="predicted"/>
<evidence type="ECO:0000313" key="4">
    <source>
        <dbReference type="EMBL" id="SDG36522.1"/>
    </source>
</evidence>